<comment type="subcellular location">
    <subcellularLocation>
        <location evidence="5">Cytoplasmic granule</location>
    </subcellularLocation>
    <subcellularLocation>
        <location evidence="1 5">Nucleus</location>
        <location evidence="1 5">Nucleolus</location>
    </subcellularLocation>
</comment>
<dbReference type="PANTHER" id="PTHR15314">
    <property type="entry name" value="RIBONUCLEASE P PROTEIN SUBUNIT P20"/>
    <property type="match status" value="1"/>
</dbReference>
<evidence type="ECO:0000256" key="5">
    <source>
        <dbReference type="PIRNR" id="PIRNR036572"/>
    </source>
</evidence>
<dbReference type="Pfam" id="PF12328">
    <property type="entry name" value="Rpp20"/>
    <property type="match status" value="1"/>
</dbReference>
<keyword evidence="6" id="KW-1185">Reference proteome</keyword>
<organism evidence="6 7">
    <name type="scientific">Bos indicus</name>
    <name type="common">Zebu</name>
    <dbReference type="NCBI Taxonomy" id="9915"/>
    <lineage>
        <taxon>Eukaryota</taxon>
        <taxon>Metazoa</taxon>
        <taxon>Chordata</taxon>
        <taxon>Craniata</taxon>
        <taxon>Vertebrata</taxon>
        <taxon>Euteleostomi</taxon>
        <taxon>Mammalia</taxon>
        <taxon>Eutheria</taxon>
        <taxon>Laurasiatheria</taxon>
        <taxon>Artiodactyla</taxon>
        <taxon>Ruminantia</taxon>
        <taxon>Pecora</taxon>
        <taxon>Bovidae</taxon>
        <taxon>Bovinae</taxon>
        <taxon>Bos</taxon>
    </lineage>
</organism>
<sequence length="143" mass="16185">MAENREPIGVVKAEPDPVEYTLWERLPHRLPWRPSDIYVHKKTGLMVQLACCQKLLGRRAGIQNACTEIFIHHLGLPVTRVIHIALQLQASSFRSLHTAARTSALELVDEWEPGTDTGEPLLQICNNSAIRICVFRVTLKKLK</sequence>
<comment type="subunit">
    <text evidence="5">Component of nuclear RNase P and RNase MRP complexes. RNase P consists of a catalytic RNA moiety and 10 different protein chains; POP1, POP4, POP5, POP7, RPP14, RPP21, RPP25, RPP30, RPP38 and RPP40. Within the RNase P complex, POP1, POP7 and RPP25 form the 'finger' subcomplex, POP5, RPP14, RPP40 and homodimeric RPP30 form the 'palm' subcomplex, and RPP21, POP4 and RPP38 form the 'wrist' subcomplex. All subunits of the RNase P complex interact with the catalytic RNA. Several subunits of RNase P are also part of the RNase MRP complex. RNase MRP consists of a catalytic RNA moiety and about 8 protein subunits; POP1, POP7, RPP25, RPP30, RPP38, RPP40 and possibly also POP4 and POP5. Interacts with SMN1. POP7 forms a heterodimer with RPP25 that binds to the P3 stem loop of the catalytic RNA.</text>
</comment>
<evidence type="ECO:0000256" key="4">
    <source>
        <dbReference type="ARBA" id="ARBA00023242"/>
    </source>
</evidence>
<keyword evidence="3 5" id="KW-0819">tRNA processing</keyword>
<dbReference type="InterPro" id="IPR036882">
    <property type="entry name" value="Alba-like_dom_sf"/>
</dbReference>
<evidence type="ECO:0000313" key="6">
    <source>
        <dbReference type="Proteomes" id="UP001652663"/>
    </source>
</evidence>
<keyword evidence="5" id="KW-0963">Cytoplasm</keyword>
<evidence type="ECO:0000256" key="2">
    <source>
        <dbReference type="ARBA" id="ARBA00008018"/>
    </source>
</evidence>
<dbReference type="Gene3D" id="3.30.110.20">
    <property type="entry name" value="Alba-like domain"/>
    <property type="match status" value="1"/>
</dbReference>
<comment type="similarity">
    <text evidence="2 5">Belongs to the histone-like Alba family.</text>
</comment>
<reference evidence="7" key="1">
    <citation type="submission" date="2025-08" db="UniProtKB">
        <authorList>
            <consortium name="RefSeq"/>
        </authorList>
    </citation>
    <scope>IDENTIFICATION</scope>
    <source>
        <tissue evidence="7">Blood</tissue>
    </source>
</reference>
<proteinExistence type="inferred from homology"/>
<name>A0ABM4S5B0_BOSIN</name>
<protein>
    <recommendedName>
        <fullName evidence="5">Ribonuclease P protein subunit p20</fullName>
        <shortName evidence="5">RNaseP protein p20</shortName>
    </recommendedName>
</protein>
<evidence type="ECO:0000256" key="3">
    <source>
        <dbReference type="ARBA" id="ARBA00022694"/>
    </source>
</evidence>
<dbReference type="InterPro" id="IPR014612">
    <property type="entry name" value="Pop7/Rpp20"/>
</dbReference>
<keyword evidence="4 5" id="KW-0539">Nucleus</keyword>
<evidence type="ECO:0000256" key="1">
    <source>
        <dbReference type="ARBA" id="ARBA00004604"/>
    </source>
</evidence>
<evidence type="ECO:0000313" key="7">
    <source>
        <dbReference type="RefSeq" id="XP_070642979.1"/>
    </source>
</evidence>
<dbReference type="PIRSF" id="PIRSF036572">
    <property type="entry name" value="RPP20"/>
    <property type="match status" value="1"/>
</dbReference>
<accession>A0ABM4S5B0</accession>
<comment type="function">
    <text evidence="5">Component of ribonuclease P, a ribonucleoprotein complex that generates mature tRNA molecules by cleaving their 5'-ends. Also a component of the MRP ribonuclease complex, which cleaves pre-rRNA sequences.</text>
</comment>
<dbReference type="Proteomes" id="UP001652663">
    <property type="component" value="Chromosome 3"/>
</dbReference>
<dbReference type="RefSeq" id="XP_070642979.1">
    <property type="nucleotide sequence ID" value="XM_070786878.1"/>
</dbReference>
<dbReference type="GeneID" id="109556526"/>
<dbReference type="SUPFAM" id="SSF82704">
    <property type="entry name" value="AlbA-like"/>
    <property type="match status" value="1"/>
</dbReference>
<keyword evidence="5" id="KW-0698">rRNA processing</keyword>
<gene>
    <name evidence="7" type="primary">LOC109556526</name>
</gene>
<dbReference type="PANTHER" id="PTHR15314:SF1">
    <property type="entry name" value="RIBONUCLEASE P PROTEIN SUBUNIT P20"/>
    <property type="match status" value="1"/>
</dbReference>